<proteinExistence type="predicted"/>
<dbReference type="InterPro" id="IPR052754">
    <property type="entry name" value="NTPase_KAP_P-loop"/>
</dbReference>
<dbReference type="STRING" id="8496.A0A151P4B0"/>
<evidence type="ECO:0000313" key="2">
    <source>
        <dbReference type="EMBL" id="KYO43810.1"/>
    </source>
</evidence>
<organism evidence="2 3">
    <name type="scientific">Alligator mississippiensis</name>
    <name type="common">American alligator</name>
    <dbReference type="NCBI Taxonomy" id="8496"/>
    <lineage>
        <taxon>Eukaryota</taxon>
        <taxon>Metazoa</taxon>
        <taxon>Chordata</taxon>
        <taxon>Craniata</taxon>
        <taxon>Vertebrata</taxon>
        <taxon>Euteleostomi</taxon>
        <taxon>Archelosauria</taxon>
        <taxon>Archosauria</taxon>
        <taxon>Crocodylia</taxon>
        <taxon>Alligatoridae</taxon>
        <taxon>Alligatorinae</taxon>
        <taxon>Alligator</taxon>
    </lineage>
</organism>
<dbReference type="EMBL" id="AKHW03001095">
    <property type="protein sequence ID" value="KYO43810.1"/>
    <property type="molecule type" value="Genomic_DNA"/>
</dbReference>
<gene>
    <name evidence="2" type="ORF">Y1Q_0001984</name>
</gene>
<reference evidence="2 3" key="1">
    <citation type="journal article" date="2012" name="Genome Biol.">
        <title>Sequencing three crocodilian genomes to illuminate the evolution of archosaurs and amniotes.</title>
        <authorList>
            <person name="St John J.A."/>
            <person name="Braun E.L."/>
            <person name="Isberg S.R."/>
            <person name="Miles L.G."/>
            <person name="Chong A.Y."/>
            <person name="Gongora J."/>
            <person name="Dalzell P."/>
            <person name="Moran C."/>
            <person name="Bed'hom B."/>
            <person name="Abzhanov A."/>
            <person name="Burgess S.C."/>
            <person name="Cooksey A.M."/>
            <person name="Castoe T.A."/>
            <person name="Crawford N.G."/>
            <person name="Densmore L.D."/>
            <person name="Drew J.C."/>
            <person name="Edwards S.V."/>
            <person name="Faircloth B.C."/>
            <person name="Fujita M.K."/>
            <person name="Greenwold M.J."/>
            <person name="Hoffmann F.G."/>
            <person name="Howard J.M."/>
            <person name="Iguchi T."/>
            <person name="Janes D.E."/>
            <person name="Khan S.Y."/>
            <person name="Kohno S."/>
            <person name="de Koning A.J."/>
            <person name="Lance S.L."/>
            <person name="McCarthy F.M."/>
            <person name="McCormack J.E."/>
            <person name="Merchant M.E."/>
            <person name="Peterson D.G."/>
            <person name="Pollock D.D."/>
            <person name="Pourmand N."/>
            <person name="Raney B.J."/>
            <person name="Roessler K.A."/>
            <person name="Sanford J.R."/>
            <person name="Sawyer R.H."/>
            <person name="Schmidt C.J."/>
            <person name="Triplett E.W."/>
            <person name="Tuberville T.D."/>
            <person name="Venegas-Anaya M."/>
            <person name="Howard J.T."/>
            <person name="Jarvis E.D."/>
            <person name="Guillette L.J.Jr."/>
            <person name="Glenn T.C."/>
            <person name="Green R.E."/>
            <person name="Ray D.A."/>
        </authorList>
    </citation>
    <scope>NUCLEOTIDE SEQUENCE [LARGE SCALE GENOMIC DNA]</scope>
    <source>
        <strain evidence="2">KSC_2009_1</strain>
    </source>
</reference>
<dbReference type="Proteomes" id="UP000050525">
    <property type="component" value="Unassembled WGS sequence"/>
</dbReference>
<dbReference type="Pfam" id="PF07693">
    <property type="entry name" value="KAP_NTPase"/>
    <property type="match status" value="1"/>
</dbReference>
<comment type="caution">
    <text evidence="2">The sequence shown here is derived from an EMBL/GenBank/DDBJ whole genome shotgun (WGS) entry which is preliminary data.</text>
</comment>
<keyword evidence="3" id="KW-1185">Reference proteome</keyword>
<name>A0A151P4B0_ALLMI</name>
<accession>A0A151P4B0</accession>
<protein>
    <recommendedName>
        <fullName evidence="1">KAP NTPase domain-containing protein</fullName>
    </recommendedName>
</protein>
<dbReference type="PANTHER" id="PTHR22674:SF6">
    <property type="entry name" value="NTPASE KAP FAMILY P-LOOP DOMAIN-CONTAINING PROTEIN 1"/>
    <property type="match status" value="1"/>
</dbReference>
<evidence type="ECO:0000313" key="3">
    <source>
        <dbReference type="Proteomes" id="UP000050525"/>
    </source>
</evidence>
<dbReference type="InterPro" id="IPR011646">
    <property type="entry name" value="KAP_P-loop"/>
</dbReference>
<dbReference type="AlphaFoldDB" id="A0A151P4B0"/>
<feature type="domain" description="KAP NTPase" evidence="1">
    <location>
        <begin position="22"/>
        <end position="170"/>
    </location>
</feature>
<sequence>MNRTNMSDQLGFMHCVKTEVEVLTNFLQFKSFSQQRDIRVVLLINDLDICTSDRVVGVLDAVNILLSDKEVPFISILAVDPQIMVECIEKSSNMFNNGYEYLDRIISLPFSVPRMNTRTKLQILREYVHGKDEKEKQHDAEMKSNVAENLSCCPSYRRGPNHIGENPENAGDGENHVADLKIKVFNNLKTIHDGETSLPGNKIQLMRILNTITIELLVREKADKNMQQKQQNDAVRDWVLLTISWPCRLSWVLQCVEDKIQSIELKLEEGNMKETKEMGEAKQERLEYLEQSLLQVFRDNEGVLDTIKKRIKNLLELDGDPDVFKAFLLKCDFKVKDIEALANIVSLDHSLKRKLELIRGLRKKGSLDCTISIPNEDGNASL</sequence>
<dbReference type="PANTHER" id="PTHR22674">
    <property type="entry name" value="NTPASE, KAP FAMILY P-LOOP DOMAIN-CONTAINING 1"/>
    <property type="match status" value="1"/>
</dbReference>
<evidence type="ECO:0000259" key="1">
    <source>
        <dbReference type="Pfam" id="PF07693"/>
    </source>
</evidence>